<name>A0A6C7EDR1_ILUCY</name>
<protein>
    <submittedName>
        <fullName evidence="2">Uncharacterized protein</fullName>
    </submittedName>
</protein>
<evidence type="ECO:0000313" key="3">
    <source>
        <dbReference type="Proteomes" id="UP000011863"/>
    </source>
</evidence>
<keyword evidence="3" id="KW-1185">Reference proteome</keyword>
<dbReference type="EMBL" id="AP012057">
    <property type="protein sequence ID" value="BAN02768.1"/>
    <property type="molecule type" value="Genomic_DNA"/>
</dbReference>
<evidence type="ECO:0000256" key="1">
    <source>
        <dbReference type="SAM" id="MobiDB-lite"/>
    </source>
</evidence>
<dbReference type="AlphaFoldDB" id="A0A6C7EDR1"/>
<feature type="compositionally biased region" description="Polar residues" evidence="1">
    <location>
        <begin position="1"/>
        <end position="22"/>
    </location>
</feature>
<reference evidence="2 3" key="1">
    <citation type="journal article" date="2013" name="Int. J. Syst. Evol. Microbiol.">
        <title>Ilumatobacter nonamiense sp. nov. and Ilumatobacter coccineum sp. nov., isolated from seashore sand.</title>
        <authorList>
            <person name="Matsumoto A."/>
            <person name="Kasai H."/>
            <person name="Matsuo Y."/>
            <person name="Shizuri Y."/>
            <person name="Ichikawa N."/>
            <person name="Fujita N."/>
            <person name="Omura S."/>
            <person name="Takahashi Y."/>
        </authorList>
    </citation>
    <scope>NUCLEOTIDE SEQUENCE [LARGE SCALE GENOMIC DNA]</scope>
    <source>
        <strain evidence="3">NBRC 103263 / KCTC 29153 / YM16-304</strain>
    </source>
</reference>
<sequence length="87" mass="8054">MEAISETISTVTAPTPGCQGSVSCGGLGGANPGTGGALQTGPACGHGGFGGPDRGGGTGAGTDGGGRSLIAAPQGTRRTGSETPNRL</sequence>
<accession>A0A6C7EDR1</accession>
<organism evidence="2 3">
    <name type="scientific">Ilumatobacter coccineus (strain NBRC 103263 / KCTC 29153 / YM16-304)</name>
    <dbReference type="NCBI Taxonomy" id="1313172"/>
    <lineage>
        <taxon>Bacteria</taxon>
        <taxon>Bacillati</taxon>
        <taxon>Actinomycetota</taxon>
        <taxon>Acidimicrobiia</taxon>
        <taxon>Acidimicrobiales</taxon>
        <taxon>Ilumatobacteraceae</taxon>
        <taxon>Ilumatobacter</taxon>
    </lineage>
</organism>
<feature type="compositionally biased region" description="Gly residues" evidence="1">
    <location>
        <begin position="23"/>
        <end position="67"/>
    </location>
</feature>
<dbReference type="KEGG" id="aym:YM304_24540"/>
<proteinExistence type="predicted"/>
<feature type="region of interest" description="Disordered" evidence="1">
    <location>
        <begin position="1"/>
        <end position="87"/>
    </location>
</feature>
<feature type="compositionally biased region" description="Polar residues" evidence="1">
    <location>
        <begin position="76"/>
        <end position="87"/>
    </location>
</feature>
<gene>
    <name evidence="2" type="ORF">YM304_24540</name>
</gene>
<dbReference type="Proteomes" id="UP000011863">
    <property type="component" value="Chromosome"/>
</dbReference>
<evidence type="ECO:0000313" key="2">
    <source>
        <dbReference type="EMBL" id="BAN02768.1"/>
    </source>
</evidence>